<accession>A0A0F9WF17</accession>
<evidence type="ECO:0000256" key="1">
    <source>
        <dbReference type="SAM" id="MobiDB-lite"/>
    </source>
</evidence>
<feature type="region of interest" description="Disordered" evidence="1">
    <location>
        <begin position="1"/>
        <end position="43"/>
    </location>
</feature>
<dbReference type="AlphaFoldDB" id="A0A0F9WF17"/>
<dbReference type="EMBL" id="LAZR01000171">
    <property type="protein sequence ID" value="KKN84476.1"/>
    <property type="molecule type" value="Genomic_DNA"/>
</dbReference>
<protein>
    <submittedName>
        <fullName evidence="2">Uncharacterized protein</fullName>
    </submittedName>
</protein>
<organism evidence="2">
    <name type="scientific">marine sediment metagenome</name>
    <dbReference type="NCBI Taxonomy" id="412755"/>
    <lineage>
        <taxon>unclassified sequences</taxon>
        <taxon>metagenomes</taxon>
        <taxon>ecological metagenomes</taxon>
    </lineage>
</organism>
<sequence length="154" mass="16002">MPPFARRPQRPRRLSTTLGLRAGPSAFSTPFTEAALPSTPPIGRPVSAASSFRDAFLRRPVQFQQQALLNAFSPESGMSRAEGAAEGLGKNQSRAEVGTPGGGMSRAEGGAGGLGRDTFRAEGAAEGLGRGKSRAAANARDRRRRGQADAPTAV</sequence>
<feature type="region of interest" description="Disordered" evidence="1">
    <location>
        <begin position="74"/>
        <end position="154"/>
    </location>
</feature>
<feature type="compositionally biased region" description="Gly residues" evidence="1">
    <location>
        <begin position="99"/>
        <end position="115"/>
    </location>
</feature>
<comment type="caution">
    <text evidence="2">The sequence shown here is derived from an EMBL/GenBank/DDBJ whole genome shotgun (WGS) entry which is preliminary data.</text>
</comment>
<proteinExistence type="predicted"/>
<gene>
    <name evidence="2" type="ORF">LCGC14_0289380</name>
</gene>
<evidence type="ECO:0000313" key="2">
    <source>
        <dbReference type="EMBL" id="KKN84476.1"/>
    </source>
</evidence>
<name>A0A0F9WF17_9ZZZZ</name>
<reference evidence="2" key="1">
    <citation type="journal article" date="2015" name="Nature">
        <title>Complex archaea that bridge the gap between prokaryotes and eukaryotes.</title>
        <authorList>
            <person name="Spang A."/>
            <person name="Saw J.H."/>
            <person name="Jorgensen S.L."/>
            <person name="Zaremba-Niedzwiedzka K."/>
            <person name="Martijn J."/>
            <person name="Lind A.E."/>
            <person name="van Eijk R."/>
            <person name="Schleper C."/>
            <person name="Guy L."/>
            <person name="Ettema T.J."/>
        </authorList>
    </citation>
    <scope>NUCLEOTIDE SEQUENCE</scope>
</reference>